<evidence type="ECO:0000256" key="5">
    <source>
        <dbReference type="RuleBase" id="RU363041"/>
    </source>
</evidence>
<dbReference type="InterPro" id="IPR002781">
    <property type="entry name" value="TM_pro_TauE-like"/>
</dbReference>
<dbReference type="AlphaFoldDB" id="A0A8J6NAE0"/>
<keyword evidence="2 5" id="KW-0812">Transmembrane</keyword>
<feature type="transmembrane region" description="Helical" evidence="5">
    <location>
        <begin position="363"/>
        <end position="382"/>
    </location>
</feature>
<evidence type="ECO:0000313" key="9">
    <source>
        <dbReference type="Proteomes" id="UP000614424"/>
    </source>
</evidence>
<feature type="transmembrane region" description="Helical" evidence="5">
    <location>
        <begin position="445"/>
        <end position="469"/>
    </location>
</feature>
<evidence type="ECO:0000256" key="6">
    <source>
        <dbReference type="SAM" id="MobiDB-lite"/>
    </source>
</evidence>
<comment type="subcellular location">
    <subcellularLocation>
        <location evidence="5">Cell membrane</location>
        <topology evidence="5">Multi-pass membrane protein</topology>
    </subcellularLocation>
    <subcellularLocation>
        <location evidence="1">Membrane</location>
        <topology evidence="1">Multi-pass membrane protein</topology>
    </subcellularLocation>
</comment>
<feature type="transmembrane region" description="Helical" evidence="5">
    <location>
        <begin position="333"/>
        <end position="351"/>
    </location>
</feature>
<evidence type="ECO:0000256" key="1">
    <source>
        <dbReference type="ARBA" id="ARBA00004141"/>
    </source>
</evidence>
<protein>
    <recommendedName>
        <fullName evidence="5">Probable membrane transporter protein</fullName>
    </recommendedName>
</protein>
<dbReference type="Proteomes" id="UP000614424">
    <property type="component" value="Unassembled WGS sequence"/>
</dbReference>
<feature type="transmembrane region" description="Helical" evidence="5">
    <location>
        <begin position="512"/>
        <end position="532"/>
    </location>
</feature>
<evidence type="ECO:0000256" key="3">
    <source>
        <dbReference type="ARBA" id="ARBA00022989"/>
    </source>
</evidence>
<dbReference type="GO" id="GO:0005886">
    <property type="term" value="C:plasma membrane"/>
    <property type="evidence" value="ECO:0007669"/>
    <property type="project" value="UniProtKB-SubCell"/>
</dbReference>
<sequence>MKRISLLALLAAIASLAIASQCWAVQATIGSTTVKAGTPVSIEGTITPGEDLYVVVSSDKMFRPADAPGPKEKKRLTNGKDGKDAFGDTAIPPAYYVITNVPDNLAKMKESDKGQTSGVFAFPPFKFKVKVNKIKQWGDIDPAVKSMLGPINSEAQWKFLTFTHEKKFGINTVAKELPIGGGNARMIMTDSGVQNEAWNKGVSLKLDKTTGKFSVAMTPYKHLAPNTKLAIYVNGEKIDTPITIEKSTFFFKTGSVYMNPLIVIGGSFIIGVLFVIMGAAGGLFTAAFQITVIGTKGPIGINAGNTIKPTNLFLTLCSPITGLMTYFKEKRFAWPVAIFFAIGIVLGAFFIGPPLSAKYLNLAAFKFYLGIICLVIGIKLFIESLPGSIEKKKAMKAIIQKFNAAVKEAKATGKAMELGKVEFDKFNFMKFDMRFWGETFVARPLMMLIAGLLMGIIASSFGVGGGFMFMPFMTTMAGYPMYLAVPIALAGTFATSTGAIAKYAMMGYQPDWIMAACIAAGAMGGGMVGPKIQKKLPEIFLKRMLALALIIVFLKYTNAIPFLR</sequence>
<comment type="caution">
    <text evidence="8">The sequence shown here is derived from an EMBL/GenBank/DDBJ whole genome shotgun (WGS) entry which is preliminary data.</text>
</comment>
<proteinExistence type="inferred from homology"/>
<comment type="similarity">
    <text evidence="5">Belongs to the 4-toluene sulfonate uptake permease (TSUP) (TC 2.A.102) family.</text>
</comment>
<keyword evidence="3 5" id="KW-1133">Transmembrane helix</keyword>
<reference evidence="8 9" key="1">
    <citation type="submission" date="2020-08" db="EMBL/GenBank/DDBJ databases">
        <title>Bridging the membrane lipid divide: bacteria of the FCB group superphylum have the potential to synthesize archaeal ether lipids.</title>
        <authorList>
            <person name="Villanueva L."/>
            <person name="Von Meijenfeldt F.A.B."/>
            <person name="Westbye A.B."/>
            <person name="Yadav S."/>
            <person name="Hopmans E.C."/>
            <person name="Dutilh B.E."/>
            <person name="Sinninghe Damste J.S."/>
        </authorList>
    </citation>
    <scope>NUCLEOTIDE SEQUENCE [LARGE SCALE GENOMIC DNA]</scope>
    <source>
        <strain evidence="8">NIOZ-UU47</strain>
    </source>
</reference>
<feature type="transmembrane region" description="Helical" evidence="5">
    <location>
        <begin position="261"/>
        <end position="288"/>
    </location>
</feature>
<dbReference type="PANTHER" id="PTHR43701:SF2">
    <property type="entry name" value="MEMBRANE TRANSPORTER PROTEIN YJNA-RELATED"/>
    <property type="match status" value="1"/>
</dbReference>
<feature type="transmembrane region" description="Helical" evidence="5">
    <location>
        <begin position="544"/>
        <end position="563"/>
    </location>
</feature>
<keyword evidence="5" id="KW-1003">Cell membrane</keyword>
<feature type="signal peptide" evidence="7">
    <location>
        <begin position="1"/>
        <end position="24"/>
    </location>
</feature>
<evidence type="ECO:0000313" key="8">
    <source>
        <dbReference type="EMBL" id="MBC8316650.1"/>
    </source>
</evidence>
<evidence type="ECO:0000256" key="4">
    <source>
        <dbReference type="ARBA" id="ARBA00023136"/>
    </source>
</evidence>
<dbReference type="PANTHER" id="PTHR43701">
    <property type="entry name" value="MEMBRANE TRANSPORTER PROTEIN MJ0441-RELATED"/>
    <property type="match status" value="1"/>
</dbReference>
<feature type="region of interest" description="Disordered" evidence="6">
    <location>
        <begin position="63"/>
        <end position="83"/>
    </location>
</feature>
<evidence type="ECO:0000256" key="2">
    <source>
        <dbReference type="ARBA" id="ARBA00022692"/>
    </source>
</evidence>
<evidence type="ECO:0000256" key="7">
    <source>
        <dbReference type="SAM" id="SignalP"/>
    </source>
</evidence>
<dbReference type="InterPro" id="IPR051598">
    <property type="entry name" value="TSUP/Inactive_protease-like"/>
</dbReference>
<feature type="transmembrane region" description="Helical" evidence="5">
    <location>
        <begin position="481"/>
        <end position="500"/>
    </location>
</feature>
<accession>A0A8J6NAE0</accession>
<keyword evidence="7" id="KW-0732">Signal</keyword>
<name>A0A8J6NAE0_9BACT</name>
<keyword evidence="4 5" id="KW-0472">Membrane</keyword>
<organism evidence="8 9">
    <name type="scientific">Candidatus Desulfobia pelagia</name>
    <dbReference type="NCBI Taxonomy" id="2841692"/>
    <lineage>
        <taxon>Bacteria</taxon>
        <taxon>Pseudomonadati</taxon>
        <taxon>Thermodesulfobacteriota</taxon>
        <taxon>Desulfobulbia</taxon>
        <taxon>Desulfobulbales</taxon>
        <taxon>Desulfobulbaceae</taxon>
        <taxon>Candidatus Desulfobia</taxon>
    </lineage>
</organism>
<feature type="chain" id="PRO_5035274490" description="Probable membrane transporter protein" evidence="7">
    <location>
        <begin position="25"/>
        <end position="564"/>
    </location>
</feature>
<dbReference type="EMBL" id="JACNJZ010000045">
    <property type="protein sequence ID" value="MBC8316650.1"/>
    <property type="molecule type" value="Genomic_DNA"/>
</dbReference>
<gene>
    <name evidence="8" type="ORF">H8E41_02005</name>
</gene>
<dbReference type="Pfam" id="PF01925">
    <property type="entry name" value="TauE"/>
    <property type="match status" value="1"/>
</dbReference>